<evidence type="ECO:0000313" key="1">
    <source>
        <dbReference type="EMBL" id="NYJ18745.1"/>
    </source>
</evidence>
<dbReference type="Proteomes" id="UP000537260">
    <property type="component" value="Unassembled WGS sequence"/>
</dbReference>
<gene>
    <name evidence="1" type="ORF">HNR05_000536</name>
</gene>
<dbReference type="RefSeq" id="WP_179577612.1">
    <property type="nucleotide sequence ID" value="NZ_JACCFM010000001.1"/>
</dbReference>
<reference evidence="1 2" key="1">
    <citation type="submission" date="2020-07" db="EMBL/GenBank/DDBJ databases">
        <title>Sequencing the genomes of 1000 actinobacteria strains.</title>
        <authorList>
            <person name="Klenk H.-P."/>
        </authorList>
    </citation>
    <scope>NUCLEOTIDE SEQUENCE [LARGE SCALE GENOMIC DNA]</scope>
    <source>
        <strain evidence="1 2">LI1</strain>
    </source>
</reference>
<dbReference type="PANTHER" id="PTHR37507:SF2">
    <property type="entry name" value="SPORULATION PROTEIN YDCC"/>
    <property type="match status" value="1"/>
</dbReference>
<keyword evidence="1" id="KW-0449">Lipoprotein</keyword>
<organism evidence="1 2">
    <name type="scientific">Glaciibacter psychrotolerans</name>
    <dbReference type="NCBI Taxonomy" id="670054"/>
    <lineage>
        <taxon>Bacteria</taxon>
        <taxon>Bacillati</taxon>
        <taxon>Actinomycetota</taxon>
        <taxon>Actinomycetes</taxon>
        <taxon>Micrococcales</taxon>
        <taxon>Microbacteriaceae</taxon>
        <taxon>Glaciibacter</taxon>
    </lineage>
</organism>
<accession>A0A7Z0ECP4</accession>
<keyword evidence="2" id="KW-1185">Reference proteome</keyword>
<dbReference type="Gene3D" id="2.50.20.10">
    <property type="entry name" value="Lipoprotein localisation LolA/LolB/LppX"/>
    <property type="match status" value="1"/>
</dbReference>
<proteinExistence type="predicted"/>
<protein>
    <submittedName>
        <fullName evidence="1">Outer membrane lipoprotein-sorting protein</fullName>
    </submittedName>
</protein>
<dbReference type="AlphaFoldDB" id="A0A7Z0ECP4"/>
<dbReference type="PANTHER" id="PTHR37507">
    <property type="entry name" value="SPORULATION PROTEIN YDCC"/>
    <property type="match status" value="1"/>
</dbReference>
<sequence>MTRVWLHWMPAIVVPAVIAAGVLVVPMMATAASDLPGQTPAQVLELIGSSSVTALSGTVQQTSDLGIPDLPIGAASAGPDATSMLDLLTGSHTARVYLDGSDKTRVQVLDSLAERDVVRNGSDLWYYNTADQTATHVTVPASMPGGDVASPVPTTIQTPAQVAQKFLAAIDPSTSVALGPDTTVAGRAAYTLVLTPKAGDTLVGSVSIAVDGTTGLPLSVDVHAVGQSAPAFEIAFTDLSLAAPSASLFTFTPPAGVTVKEQSLPTMNAMPTPDATAVPHTVIGSGWSAVLELPPGTVPASLTSSPLYPELTQAVTGGRVFSTSLANVLLTTDGRVFAGAVSTARLQAAAAQ</sequence>
<dbReference type="SUPFAM" id="SSF89392">
    <property type="entry name" value="Prokaryotic lipoproteins and lipoprotein localization factors"/>
    <property type="match status" value="1"/>
</dbReference>
<dbReference type="InterPro" id="IPR029046">
    <property type="entry name" value="LolA/LolB/LppX"/>
</dbReference>
<dbReference type="EMBL" id="JACCFM010000001">
    <property type="protein sequence ID" value="NYJ18745.1"/>
    <property type="molecule type" value="Genomic_DNA"/>
</dbReference>
<name>A0A7Z0ECP4_9MICO</name>
<evidence type="ECO:0000313" key="2">
    <source>
        <dbReference type="Proteomes" id="UP000537260"/>
    </source>
</evidence>
<comment type="caution">
    <text evidence="1">The sequence shown here is derived from an EMBL/GenBank/DDBJ whole genome shotgun (WGS) entry which is preliminary data.</text>
</comment>
<dbReference type="InterPro" id="IPR052944">
    <property type="entry name" value="Sporulation_related"/>
</dbReference>